<evidence type="ECO:0000313" key="1">
    <source>
        <dbReference type="EMBL" id="GAH88178.1"/>
    </source>
</evidence>
<sequence length="128" mass="13306">GPTPTIPSATGEIVRITGHTHTATIVFFNPEQSYLELDGGGGGGGGPAEAGIITTDATGFITVNFAGSYTSKPRVSLTADIPISTDAVIVQVDGWVGDQPPYTGMIISSFDDGGKFEANVPVHWLIWE</sequence>
<comment type="caution">
    <text evidence="1">The sequence shown here is derived from an EMBL/GenBank/DDBJ whole genome shotgun (WGS) entry which is preliminary data.</text>
</comment>
<organism evidence="1">
    <name type="scientific">marine sediment metagenome</name>
    <dbReference type="NCBI Taxonomy" id="412755"/>
    <lineage>
        <taxon>unclassified sequences</taxon>
        <taxon>metagenomes</taxon>
        <taxon>ecological metagenomes</taxon>
    </lineage>
</organism>
<name>X1L1X1_9ZZZZ</name>
<gene>
    <name evidence="1" type="ORF">S03H2_56509</name>
</gene>
<protein>
    <submittedName>
        <fullName evidence="1">Uncharacterized protein</fullName>
    </submittedName>
</protein>
<dbReference type="EMBL" id="BARU01036152">
    <property type="protein sequence ID" value="GAH88178.1"/>
    <property type="molecule type" value="Genomic_DNA"/>
</dbReference>
<reference evidence="1" key="1">
    <citation type="journal article" date="2014" name="Front. Microbiol.">
        <title>High frequency of phylogenetically diverse reductive dehalogenase-homologous genes in deep subseafloor sedimentary metagenomes.</title>
        <authorList>
            <person name="Kawai M."/>
            <person name="Futagami T."/>
            <person name="Toyoda A."/>
            <person name="Takaki Y."/>
            <person name="Nishi S."/>
            <person name="Hori S."/>
            <person name="Arai W."/>
            <person name="Tsubouchi T."/>
            <person name="Morono Y."/>
            <person name="Uchiyama I."/>
            <person name="Ito T."/>
            <person name="Fujiyama A."/>
            <person name="Inagaki F."/>
            <person name="Takami H."/>
        </authorList>
    </citation>
    <scope>NUCLEOTIDE SEQUENCE</scope>
    <source>
        <strain evidence="1">Expedition CK06-06</strain>
    </source>
</reference>
<dbReference type="AlphaFoldDB" id="X1L1X1"/>
<accession>X1L1X1</accession>
<feature type="non-terminal residue" evidence="1">
    <location>
        <position position="1"/>
    </location>
</feature>
<proteinExistence type="predicted"/>